<gene>
    <name evidence="2" type="ORF">MasN3_38110</name>
</gene>
<evidence type="ECO:0000256" key="1">
    <source>
        <dbReference type="SAM" id="MobiDB-lite"/>
    </source>
</evidence>
<dbReference type="EMBL" id="AP026966">
    <property type="protein sequence ID" value="BDT60317.1"/>
    <property type="molecule type" value="Genomic_DNA"/>
</dbReference>
<organism evidence="2 3">
    <name type="scientific">Massilia varians</name>
    <dbReference type="NCBI Taxonomy" id="457921"/>
    <lineage>
        <taxon>Bacteria</taxon>
        <taxon>Pseudomonadati</taxon>
        <taxon>Pseudomonadota</taxon>
        <taxon>Betaproteobacteria</taxon>
        <taxon>Burkholderiales</taxon>
        <taxon>Oxalobacteraceae</taxon>
        <taxon>Telluria group</taxon>
        <taxon>Massilia</taxon>
    </lineage>
</organism>
<reference evidence="2" key="1">
    <citation type="submission" date="2022-11" db="EMBL/GenBank/DDBJ databases">
        <title>Isolation and characterization of PLA-degrading bacterium Massilia sp. from Antarctic soil.</title>
        <authorList>
            <person name="Sato K."/>
            <person name="Gomez-Fuentes C."/>
            <person name="Ahmad S.A."/>
            <person name="Zulkharnain A."/>
        </authorList>
    </citation>
    <scope>NUCLEOTIDE SEQUENCE</scope>
    <source>
        <strain evidence="2">N-3</strain>
    </source>
</reference>
<feature type="region of interest" description="Disordered" evidence="1">
    <location>
        <begin position="1"/>
        <end position="32"/>
    </location>
</feature>
<evidence type="ECO:0000313" key="2">
    <source>
        <dbReference type="EMBL" id="BDT60317.1"/>
    </source>
</evidence>
<accession>A0ABM8CAL2</accession>
<dbReference type="Proteomes" id="UP001163336">
    <property type="component" value="Chromosome"/>
</dbReference>
<name>A0ABM8CAL2_9BURK</name>
<proteinExistence type="predicted"/>
<dbReference type="RefSeq" id="WP_281909374.1">
    <property type="nucleotide sequence ID" value="NZ_AP026966.1"/>
</dbReference>
<keyword evidence="3" id="KW-1185">Reference proteome</keyword>
<protein>
    <submittedName>
        <fullName evidence="2">Uncharacterized protein</fullName>
    </submittedName>
</protein>
<sequence>MIVSGKIIRRESGADNHHRLGEELAHPNNHGLKDDAVPEQESARMVEAWVYAYGEAGLFAWFAQQRRP</sequence>
<evidence type="ECO:0000313" key="3">
    <source>
        <dbReference type="Proteomes" id="UP001163336"/>
    </source>
</evidence>
<feature type="compositionally biased region" description="Basic and acidic residues" evidence="1">
    <location>
        <begin position="8"/>
        <end position="32"/>
    </location>
</feature>